<dbReference type="STRING" id="1802214.A2908_03445"/>
<name>A0A1G2IHF3_9BACT</name>
<dbReference type="Pfam" id="PF20293">
    <property type="entry name" value="MC6"/>
    <property type="match status" value="1"/>
</dbReference>
<sequence>MLIPSKHEKLDNNVLVLGADLLGLLKRKSHNVESLFQDAKRIKALSLDQYYNTLTFLWSSGLIELQHHQVIIK</sequence>
<organism evidence="1 2">
    <name type="scientific">Candidatus Staskawiczbacteria bacterium RIFCSPLOWO2_01_FULL_38_12b</name>
    <dbReference type="NCBI Taxonomy" id="1802214"/>
    <lineage>
        <taxon>Bacteria</taxon>
        <taxon>Candidatus Staskawicziibacteriota</taxon>
    </lineage>
</organism>
<dbReference type="AlphaFoldDB" id="A0A1G2IHF3"/>
<protein>
    <recommendedName>
        <fullName evidence="3">DprA winged helix domain-containing protein</fullName>
    </recommendedName>
</protein>
<evidence type="ECO:0008006" key="3">
    <source>
        <dbReference type="Google" id="ProtNLM"/>
    </source>
</evidence>
<accession>A0A1G2IHF3</accession>
<comment type="caution">
    <text evidence="1">The sequence shown here is derived from an EMBL/GenBank/DDBJ whole genome shotgun (WGS) entry which is preliminary data.</text>
</comment>
<dbReference type="InterPro" id="IPR046897">
    <property type="entry name" value="ABC-3C_MC6"/>
</dbReference>
<proteinExistence type="predicted"/>
<evidence type="ECO:0000313" key="2">
    <source>
        <dbReference type="Proteomes" id="UP000176774"/>
    </source>
</evidence>
<evidence type="ECO:0000313" key="1">
    <source>
        <dbReference type="EMBL" id="OGZ74112.1"/>
    </source>
</evidence>
<gene>
    <name evidence="1" type="ORF">A2908_03445</name>
</gene>
<dbReference type="EMBL" id="MHPA01000001">
    <property type="protein sequence ID" value="OGZ74112.1"/>
    <property type="molecule type" value="Genomic_DNA"/>
</dbReference>
<reference evidence="1 2" key="1">
    <citation type="journal article" date="2016" name="Nat. Commun.">
        <title>Thousands of microbial genomes shed light on interconnected biogeochemical processes in an aquifer system.</title>
        <authorList>
            <person name="Anantharaman K."/>
            <person name="Brown C.T."/>
            <person name="Hug L.A."/>
            <person name="Sharon I."/>
            <person name="Castelle C.J."/>
            <person name="Probst A.J."/>
            <person name="Thomas B.C."/>
            <person name="Singh A."/>
            <person name="Wilkins M.J."/>
            <person name="Karaoz U."/>
            <person name="Brodie E.L."/>
            <person name="Williams K.H."/>
            <person name="Hubbard S.S."/>
            <person name="Banfield J.F."/>
        </authorList>
    </citation>
    <scope>NUCLEOTIDE SEQUENCE [LARGE SCALE GENOMIC DNA]</scope>
</reference>
<dbReference type="Proteomes" id="UP000176774">
    <property type="component" value="Unassembled WGS sequence"/>
</dbReference>